<organism evidence="1">
    <name type="scientific">Arundo donax</name>
    <name type="common">Giant reed</name>
    <name type="synonym">Donax arundinaceus</name>
    <dbReference type="NCBI Taxonomy" id="35708"/>
    <lineage>
        <taxon>Eukaryota</taxon>
        <taxon>Viridiplantae</taxon>
        <taxon>Streptophyta</taxon>
        <taxon>Embryophyta</taxon>
        <taxon>Tracheophyta</taxon>
        <taxon>Spermatophyta</taxon>
        <taxon>Magnoliopsida</taxon>
        <taxon>Liliopsida</taxon>
        <taxon>Poales</taxon>
        <taxon>Poaceae</taxon>
        <taxon>PACMAD clade</taxon>
        <taxon>Arundinoideae</taxon>
        <taxon>Arundineae</taxon>
        <taxon>Arundo</taxon>
    </lineage>
</organism>
<protein>
    <submittedName>
        <fullName evidence="1">Uncharacterized protein</fullName>
    </submittedName>
</protein>
<accession>A0A0A9GQQ6</accession>
<evidence type="ECO:0000313" key="1">
    <source>
        <dbReference type="EMBL" id="JAE24891.1"/>
    </source>
</evidence>
<reference evidence="1" key="2">
    <citation type="journal article" date="2015" name="Data Brief">
        <title>Shoot transcriptome of the giant reed, Arundo donax.</title>
        <authorList>
            <person name="Barrero R.A."/>
            <person name="Guerrero F.D."/>
            <person name="Moolhuijzen P."/>
            <person name="Goolsby J.A."/>
            <person name="Tidwell J."/>
            <person name="Bellgard S.E."/>
            <person name="Bellgard M.I."/>
        </authorList>
    </citation>
    <scope>NUCLEOTIDE SEQUENCE</scope>
    <source>
        <tissue evidence="1">Shoot tissue taken approximately 20 cm above the soil surface</tissue>
    </source>
</reference>
<dbReference type="EMBL" id="GBRH01173005">
    <property type="protein sequence ID" value="JAE24891.1"/>
    <property type="molecule type" value="Transcribed_RNA"/>
</dbReference>
<proteinExistence type="predicted"/>
<dbReference type="AlphaFoldDB" id="A0A0A9GQQ6"/>
<name>A0A0A9GQQ6_ARUDO</name>
<sequence length="28" mass="3261">MQGYCFLFPSPKIPASRDDINQFVMLQN</sequence>
<reference evidence="1" key="1">
    <citation type="submission" date="2014-09" db="EMBL/GenBank/DDBJ databases">
        <authorList>
            <person name="Magalhaes I.L.F."/>
            <person name="Oliveira U."/>
            <person name="Santos F.R."/>
            <person name="Vidigal T.H.D.A."/>
            <person name="Brescovit A.D."/>
            <person name="Santos A.J."/>
        </authorList>
    </citation>
    <scope>NUCLEOTIDE SEQUENCE</scope>
    <source>
        <tissue evidence="1">Shoot tissue taken approximately 20 cm above the soil surface</tissue>
    </source>
</reference>